<dbReference type="InterPro" id="IPR011502">
    <property type="entry name" value="Nucleoporin_Nup85"/>
</dbReference>
<protein>
    <recommendedName>
        <fullName evidence="9">Nuclear pore complex protein Nup85</fullName>
    </recommendedName>
</protein>
<reference evidence="11" key="1">
    <citation type="submission" date="2024-06" db="EMBL/GenBank/DDBJ databases">
        <authorList>
            <person name="Liu X."/>
            <person name="Lenzi L."/>
            <person name="Haldenby T S."/>
            <person name="Uol C."/>
        </authorList>
    </citation>
    <scope>NUCLEOTIDE SEQUENCE</scope>
</reference>
<dbReference type="AlphaFoldDB" id="A0AAV2T233"/>
<comment type="function">
    <text evidence="9">Functions as a component of the nuclear pore complex (NPC).</text>
</comment>
<dbReference type="PANTHER" id="PTHR13373:SF21">
    <property type="entry name" value="NUCLEAR PORE COMPLEX PROTEIN NUP85"/>
    <property type="match status" value="1"/>
</dbReference>
<evidence type="ECO:0000256" key="4">
    <source>
        <dbReference type="ARBA" id="ARBA00022816"/>
    </source>
</evidence>
<comment type="similarity">
    <text evidence="2 9">Belongs to the nucleoporin Nup85 family.</text>
</comment>
<dbReference type="EMBL" id="CAXLJL010000068">
    <property type="protein sequence ID" value="CAL5130545.1"/>
    <property type="molecule type" value="Genomic_DNA"/>
</dbReference>
<comment type="subunit">
    <text evidence="9">Component of the nuclear pore complex (NPC).</text>
</comment>
<feature type="compositionally biased region" description="Polar residues" evidence="10">
    <location>
        <begin position="424"/>
        <end position="438"/>
    </location>
</feature>
<feature type="compositionally biased region" description="Polar residues" evidence="10">
    <location>
        <begin position="405"/>
        <end position="416"/>
    </location>
</feature>
<evidence type="ECO:0000256" key="7">
    <source>
        <dbReference type="ARBA" id="ARBA00023132"/>
    </source>
</evidence>
<keyword evidence="6 9" id="KW-0811">Translocation</keyword>
<accession>A0AAV2T233</accession>
<dbReference type="GO" id="GO:0031080">
    <property type="term" value="C:nuclear pore outer ring"/>
    <property type="evidence" value="ECO:0007669"/>
    <property type="project" value="TreeGrafter"/>
</dbReference>
<comment type="subcellular location">
    <subcellularLocation>
        <location evidence="1 9">Nucleus</location>
        <location evidence="1 9">Nuclear pore complex</location>
    </subcellularLocation>
</comment>
<gene>
    <name evidence="11" type="ORF">CDAUBV1_LOCUS2606</name>
</gene>
<evidence type="ECO:0000256" key="3">
    <source>
        <dbReference type="ARBA" id="ARBA00022448"/>
    </source>
</evidence>
<dbReference type="GO" id="GO:0045893">
    <property type="term" value="P:positive regulation of DNA-templated transcription"/>
    <property type="evidence" value="ECO:0007669"/>
    <property type="project" value="TreeGrafter"/>
</dbReference>
<organism evidence="11 12">
    <name type="scientific">Calicophoron daubneyi</name>
    <name type="common">Rumen fluke</name>
    <name type="synonym">Paramphistomum daubneyi</name>
    <dbReference type="NCBI Taxonomy" id="300641"/>
    <lineage>
        <taxon>Eukaryota</taxon>
        <taxon>Metazoa</taxon>
        <taxon>Spiralia</taxon>
        <taxon>Lophotrochozoa</taxon>
        <taxon>Platyhelminthes</taxon>
        <taxon>Trematoda</taxon>
        <taxon>Digenea</taxon>
        <taxon>Plagiorchiida</taxon>
        <taxon>Pronocephalata</taxon>
        <taxon>Paramphistomoidea</taxon>
        <taxon>Paramphistomidae</taxon>
        <taxon>Calicophoron</taxon>
    </lineage>
</organism>
<sequence length="785" mass="88261">METSLIVDSPTSLGHCWGLGNRLVVYSTADRLDAKPVKGCTIHEVRWDVSMSSNEFMRRLAKSSFDVFRAMQKNTDPDKYISFSMQYRAALAVCSQEILQFLRLNEDVNEAKAMHLAAECELVKNLELIWHLAELIFIQAYPSGYLAYNLCSWFHVQCQEWVDYARLLIDKAKGRDTECLESDDRFWPTVLALVLQARPHEAASVLTLHSHANSRGLRSLRQLLVSMPIATQSRGKDSWANSGAAFSQAWSYWQSECSQRVSCKEFDHVGGDPVSTSYVQLIVSILAGSQSPWNDEKVLEVTDGACGWYFRFVSFLFYTDQMITTDRLESHLNRWLARPEHSNIVHGSSQEEVVDKLIKSIFRLELQSFIVAASEKLNNWWLVAHFTNLLQHVYPDTLFTVNSNGKRGTPKLQSQLKSEERDSSGVSTFPKNGQSISSRARPSLPDFFLTGYAESLASELSLFGIALGYLDYCEGGESRQAALIQAHGAPLSTRGMNWFMTQARSRELYSTSQQLARTMARSLLPLAMNDGGNITESSVSATYYPTCAALGWAVLGQDHSVINRLAQQTLANDSGPLTTTSCSLDHTSKVDGLRNSTEIAEMAAIILGFCHNRTTFDDQSDSLDKRSSDEPQRNQLRLSPELTFLVRYAELQQCFVEGNTENAIDRLIDLLVTGSSVPGYTRRGKDDSQHNKLSYCRISTCLRLRLLMEMRHLLGKHCMRRDQVELLLASLVDLRMDLEKDKDSYDKDVLSNLPSIHASLACELAATMFPQELNEDQVPMTDSPT</sequence>
<keyword evidence="8 9" id="KW-0539">Nucleus</keyword>
<evidence type="ECO:0000256" key="1">
    <source>
        <dbReference type="ARBA" id="ARBA00004567"/>
    </source>
</evidence>
<dbReference type="GO" id="GO:0031965">
    <property type="term" value="C:nuclear membrane"/>
    <property type="evidence" value="ECO:0007669"/>
    <property type="project" value="UniProtKB-UniRule"/>
</dbReference>
<evidence type="ECO:0000256" key="6">
    <source>
        <dbReference type="ARBA" id="ARBA00023010"/>
    </source>
</evidence>
<evidence type="ECO:0000313" key="12">
    <source>
        <dbReference type="Proteomes" id="UP001497525"/>
    </source>
</evidence>
<keyword evidence="7 9" id="KW-0906">Nuclear pore complex</keyword>
<evidence type="ECO:0000256" key="2">
    <source>
        <dbReference type="ARBA" id="ARBA00005573"/>
    </source>
</evidence>
<dbReference type="PANTHER" id="PTHR13373">
    <property type="entry name" value="FROUNT PROTEIN-RELATED"/>
    <property type="match status" value="1"/>
</dbReference>
<keyword evidence="3 9" id="KW-0813">Transport</keyword>
<name>A0AAV2T233_CALDB</name>
<dbReference type="GO" id="GO:0006406">
    <property type="term" value="P:mRNA export from nucleus"/>
    <property type="evidence" value="ECO:0007669"/>
    <property type="project" value="TreeGrafter"/>
</dbReference>
<dbReference type="GO" id="GO:0017056">
    <property type="term" value="F:structural constituent of nuclear pore"/>
    <property type="evidence" value="ECO:0007669"/>
    <property type="project" value="TreeGrafter"/>
</dbReference>
<comment type="caution">
    <text evidence="11">The sequence shown here is derived from an EMBL/GenBank/DDBJ whole genome shotgun (WGS) entry which is preliminary data.</text>
</comment>
<evidence type="ECO:0000256" key="5">
    <source>
        <dbReference type="ARBA" id="ARBA00022927"/>
    </source>
</evidence>
<keyword evidence="9" id="KW-0472">Membrane</keyword>
<proteinExistence type="inferred from homology"/>
<evidence type="ECO:0000313" key="11">
    <source>
        <dbReference type="EMBL" id="CAL5130545.1"/>
    </source>
</evidence>
<dbReference type="Proteomes" id="UP001497525">
    <property type="component" value="Unassembled WGS sequence"/>
</dbReference>
<keyword evidence="5 9" id="KW-0653">Protein transport</keyword>
<dbReference type="Pfam" id="PF07575">
    <property type="entry name" value="Nucleopor_Nup85"/>
    <property type="match status" value="1"/>
</dbReference>
<keyword evidence="4 9" id="KW-0509">mRNA transport</keyword>
<feature type="region of interest" description="Disordered" evidence="10">
    <location>
        <begin position="405"/>
        <end position="438"/>
    </location>
</feature>
<evidence type="ECO:0000256" key="8">
    <source>
        <dbReference type="ARBA" id="ARBA00023242"/>
    </source>
</evidence>
<evidence type="ECO:0000256" key="9">
    <source>
        <dbReference type="RuleBase" id="RU365073"/>
    </source>
</evidence>
<dbReference type="GO" id="GO:0006606">
    <property type="term" value="P:protein import into nucleus"/>
    <property type="evidence" value="ECO:0007669"/>
    <property type="project" value="TreeGrafter"/>
</dbReference>
<evidence type="ECO:0000256" key="10">
    <source>
        <dbReference type="SAM" id="MobiDB-lite"/>
    </source>
</evidence>